<dbReference type="HOGENOM" id="CLU_064053_1_0_10"/>
<feature type="transmembrane region" description="Helical" evidence="1">
    <location>
        <begin position="191"/>
        <end position="218"/>
    </location>
</feature>
<evidence type="ECO:0000313" key="3">
    <source>
        <dbReference type="Proteomes" id="UP000005546"/>
    </source>
</evidence>
<dbReference type="RefSeq" id="WP_008630187.1">
    <property type="nucleotide sequence ID" value="NZ_GL883887.1"/>
</dbReference>
<dbReference type="Proteomes" id="UP000005546">
    <property type="component" value="Unassembled WGS sequence"/>
</dbReference>
<feature type="transmembrane region" description="Helical" evidence="1">
    <location>
        <begin position="156"/>
        <end position="179"/>
    </location>
</feature>
<comment type="caution">
    <text evidence="2">The sequence shown here is derived from an EMBL/GenBank/DDBJ whole genome shotgun (WGS) entry which is preliminary data.</text>
</comment>
<feature type="transmembrane region" description="Helical" evidence="1">
    <location>
        <begin position="239"/>
        <end position="255"/>
    </location>
</feature>
<keyword evidence="1" id="KW-0812">Transmembrane</keyword>
<dbReference type="Pfam" id="PF14897">
    <property type="entry name" value="EpsG"/>
    <property type="match status" value="1"/>
</dbReference>
<dbReference type="EMBL" id="AFBR01000094">
    <property type="protein sequence ID" value="EGG50365.1"/>
    <property type="molecule type" value="Genomic_DNA"/>
</dbReference>
<organism evidence="2 3">
    <name type="scientific">Paraprevotella xylaniphila YIT 11841</name>
    <dbReference type="NCBI Taxonomy" id="762982"/>
    <lineage>
        <taxon>Bacteria</taxon>
        <taxon>Pseudomonadati</taxon>
        <taxon>Bacteroidota</taxon>
        <taxon>Bacteroidia</taxon>
        <taxon>Bacteroidales</taxon>
        <taxon>Prevotellaceae</taxon>
        <taxon>Paraprevotella</taxon>
    </lineage>
</organism>
<evidence type="ECO:0000256" key="1">
    <source>
        <dbReference type="SAM" id="Phobius"/>
    </source>
</evidence>
<keyword evidence="1" id="KW-1133">Transmembrane helix</keyword>
<feature type="transmembrane region" description="Helical" evidence="1">
    <location>
        <begin position="132"/>
        <end position="149"/>
    </location>
</feature>
<feature type="transmembrane region" description="Helical" evidence="1">
    <location>
        <begin position="56"/>
        <end position="80"/>
    </location>
</feature>
<dbReference type="STRING" id="762982.HMPREF9442_03390"/>
<reference evidence="2 3" key="1">
    <citation type="submission" date="2011-02" db="EMBL/GenBank/DDBJ databases">
        <authorList>
            <person name="Weinstock G."/>
            <person name="Sodergren E."/>
            <person name="Clifton S."/>
            <person name="Fulton L."/>
            <person name="Fulton B."/>
            <person name="Courtney L."/>
            <person name="Fronick C."/>
            <person name="Harrison M."/>
            <person name="Strong C."/>
            <person name="Farmer C."/>
            <person name="Delahaunty K."/>
            <person name="Markovic C."/>
            <person name="Hall O."/>
            <person name="Minx P."/>
            <person name="Tomlinson C."/>
            <person name="Mitreva M."/>
            <person name="Hou S."/>
            <person name="Chen J."/>
            <person name="Wollam A."/>
            <person name="Pepin K.H."/>
            <person name="Johnson M."/>
            <person name="Bhonagiri V."/>
            <person name="Zhang X."/>
            <person name="Suruliraj S."/>
            <person name="Warren W."/>
            <person name="Chinwalla A."/>
            <person name="Mardis E.R."/>
            <person name="Wilson R.K."/>
        </authorList>
    </citation>
    <scope>NUCLEOTIDE SEQUENCE [LARGE SCALE GENOMIC DNA]</scope>
    <source>
        <strain evidence="2 3">YIT 11841</strain>
    </source>
</reference>
<evidence type="ECO:0000313" key="2">
    <source>
        <dbReference type="EMBL" id="EGG50365.1"/>
    </source>
</evidence>
<feature type="transmembrane region" description="Helical" evidence="1">
    <location>
        <begin position="295"/>
        <end position="312"/>
    </location>
</feature>
<gene>
    <name evidence="2" type="ORF">HMPREF9442_03390</name>
</gene>
<keyword evidence="3" id="KW-1185">Reference proteome</keyword>
<protein>
    <submittedName>
        <fullName evidence="2">Conserved domain protein</fullName>
    </submittedName>
</protein>
<accession>F3QYU6</accession>
<keyword evidence="1" id="KW-0472">Membrane</keyword>
<proteinExistence type="predicted"/>
<dbReference type="eggNOG" id="ENOG5032NEX">
    <property type="taxonomic scope" value="Bacteria"/>
</dbReference>
<feature type="transmembrane region" description="Helical" evidence="1">
    <location>
        <begin position="86"/>
        <end position="103"/>
    </location>
</feature>
<sequence length="344" mass="40355">MIFIILFLFCFIMSVAFIEERLDSSIKLLLLILIGGGMALVAGFRPSDIDHDYSNYVNLYNSSYDITTEISFVLLSYLVYYVFDNVVFLFLIYAILALSLQILSIRRLTDLYFLSLLVYLSNYYLLHGMNQIRVGVASGFFLFALQYLRTGDRFRYLLCIFCATCFHYTAGILVCFVFFSNEIFKKWQYIFYASIIPFCYLIYFLKMDFLLMLPIPYIEEKMEIYRSLQEQGLWDEINVFNLVFLVKIVITYFLLWKCELIARFNPFVVILLKVEILSLAAFILFYNLPVFAFRLSELLGVVEVILFPLLYYTIKPDYASKAIVGVIALVFLFIGVFYNQVIYI</sequence>
<feature type="transmembrane region" description="Helical" evidence="1">
    <location>
        <begin position="26"/>
        <end position="44"/>
    </location>
</feature>
<dbReference type="AlphaFoldDB" id="F3QYU6"/>
<name>F3QYU6_9BACT</name>
<dbReference type="InterPro" id="IPR049458">
    <property type="entry name" value="EpsG-like"/>
</dbReference>
<feature type="transmembrane region" description="Helical" evidence="1">
    <location>
        <begin position="267"/>
        <end position="288"/>
    </location>
</feature>
<feature type="transmembrane region" description="Helical" evidence="1">
    <location>
        <begin position="318"/>
        <end position="338"/>
    </location>
</feature>